<dbReference type="InterPro" id="IPR036426">
    <property type="entry name" value="Bulb-type_lectin_dom_sf"/>
</dbReference>
<protein>
    <recommendedName>
        <fullName evidence="1">non-specific serine/threonine protein kinase</fullName>
        <ecNumber evidence="1">2.7.11.1</ecNumber>
    </recommendedName>
</protein>
<dbReference type="SUPFAM" id="SSF51110">
    <property type="entry name" value="alpha-D-mannose-specific plant lectins"/>
    <property type="match status" value="1"/>
</dbReference>
<dbReference type="PROSITE" id="PS50948">
    <property type="entry name" value="PAN"/>
    <property type="match status" value="2"/>
</dbReference>
<evidence type="ECO:0000259" key="8">
    <source>
        <dbReference type="PROSITE" id="PS50026"/>
    </source>
</evidence>
<dbReference type="SMART" id="SM00473">
    <property type="entry name" value="PAN_AP"/>
    <property type="match status" value="2"/>
</dbReference>
<evidence type="ECO:0000259" key="9">
    <source>
        <dbReference type="PROSITE" id="PS50948"/>
    </source>
</evidence>
<feature type="domain" description="EGF-like" evidence="8">
    <location>
        <begin position="323"/>
        <end position="359"/>
    </location>
</feature>
<dbReference type="Pfam" id="PF00954">
    <property type="entry name" value="S_locus_glycop"/>
    <property type="match status" value="2"/>
</dbReference>
<feature type="transmembrane region" description="Helical" evidence="7">
    <location>
        <begin position="475"/>
        <end position="496"/>
    </location>
</feature>
<proteinExistence type="predicted"/>
<comment type="catalytic activity">
    <reaction evidence="4">
        <text>L-threonyl-[protein] + ATP = O-phospho-L-threonyl-[protein] + ADP + H(+)</text>
        <dbReference type="Rhea" id="RHEA:46608"/>
        <dbReference type="Rhea" id="RHEA-COMP:11060"/>
        <dbReference type="Rhea" id="RHEA-COMP:11605"/>
        <dbReference type="ChEBI" id="CHEBI:15378"/>
        <dbReference type="ChEBI" id="CHEBI:30013"/>
        <dbReference type="ChEBI" id="CHEBI:30616"/>
        <dbReference type="ChEBI" id="CHEBI:61977"/>
        <dbReference type="ChEBI" id="CHEBI:456216"/>
        <dbReference type="EC" id="2.7.11.1"/>
    </reaction>
</comment>
<dbReference type="EC" id="2.7.11.1" evidence="1"/>
<keyword evidence="3" id="KW-1015">Disulfide bond</keyword>
<dbReference type="GO" id="GO:0048544">
    <property type="term" value="P:recognition of pollen"/>
    <property type="evidence" value="ECO:0007669"/>
    <property type="project" value="InterPro"/>
</dbReference>
<dbReference type="GO" id="GO:0004674">
    <property type="term" value="F:protein serine/threonine kinase activity"/>
    <property type="evidence" value="ECO:0007669"/>
    <property type="project" value="UniProtKB-EC"/>
</dbReference>
<accession>A0AAD6K5X6</accession>
<keyword evidence="2" id="KW-0732">Signal</keyword>
<reference evidence="10 11" key="1">
    <citation type="journal article" date="2023" name="Int. J. Mol. Sci.">
        <title>De Novo Assembly and Annotation of 11 Diverse Shrub Willow (Salix) Genomes Reveals Novel Gene Organization in Sex-Linked Regions.</title>
        <authorList>
            <person name="Hyden B."/>
            <person name="Feng K."/>
            <person name="Yates T.B."/>
            <person name="Jawdy S."/>
            <person name="Cereghino C."/>
            <person name="Smart L.B."/>
            <person name="Muchero W."/>
        </authorList>
    </citation>
    <scope>NUCLEOTIDE SEQUENCE [LARGE SCALE GENOMIC DNA]</scope>
    <source>
        <tissue evidence="10">Shoot tip</tissue>
    </source>
</reference>
<dbReference type="PANTHER" id="PTHR32444">
    <property type="entry name" value="BULB-TYPE LECTIN DOMAIN-CONTAINING PROTEIN"/>
    <property type="match status" value="1"/>
</dbReference>
<evidence type="ECO:0000256" key="6">
    <source>
        <dbReference type="PROSITE-ProRule" id="PRU00076"/>
    </source>
</evidence>
<organism evidence="10 11">
    <name type="scientific">Salix udensis</name>
    <dbReference type="NCBI Taxonomy" id="889485"/>
    <lineage>
        <taxon>Eukaryota</taxon>
        <taxon>Viridiplantae</taxon>
        <taxon>Streptophyta</taxon>
        <taxon>Embryophyta</taxon>
        <taxon>Tracheophyta</taxon>
        <taxon>Spermatophyta</taxon>
        <taxon>Magnoliopsida</taxon>
        <taxon>eudicotyledons</taxon>
        <taxon>Gunneridae</taxon>
        <taxon>Pentapetalae</taxon>
        <taxon>rosids</taxon>
        <taxon>fabids</taxon>
        <taxon>Malpighiales</taxon>
        <taxon>Salicaceae</taxon>
        <taxon>Saliceae</taxon>
        <taxon>Salix</taxon>
    </lineage>
</organism>
<keyword evidence="7" id="KW-1133">Transmembrane helix</keyword>
<evidence type="ECO:0000256" key="7">
    <source>
        <dbReference type="SAM" id="Phobius"/>
    </source>
</evidence>
<comment type="catalytic activity">
    <reaction evidence="5">
        <text>L-seryl-[protein] + ATP = O-phospho-L-seryl-[protein] + ADP + H(+)</text>
        <dbReference type="Rhea" id="RHEA:17989"/>
        <dbReference type="Rhea" id="RHEA-COMP:9863"/>
        <dbReference type="Rhea" id="RHEA-COMP:11604"/>
        <dbReference type="ChEBI" id="CHEBI:15378"/>
        <dbReference type="ChEBI" id="CHEBI:29999"/>
        <dbReference type="ChEBI" id="CHEBI:30616"/>
        <dbReference type="ChEBI" id="CHEBI:83421"/>
        <dbReference type="ChEBI" id="CHEBI:456216"/>
        <dbReference type="EC" id="2.7.11.1"/>
    </reaction>
</comment>
<evidence type="ECO:0000256" key="2">
    <source>
        <dbReference type="ARBA" id="ARBA00022729"/>
    </source>
</evidence>
<dbReference type="PANTHER" id="PTHR32444:SF198">
    <property type="entry name" value="BULB-TYPE LECTIN DOMAIN-CONTAINING PROTEIN"/>
    <property type="match status" value="1"/>
</dbReference>
<dbReference type="EMBL" id="JAPFFJ010000011">
    <property type="protein sequence ID" value="KAJ6416479.1"/>
    <property type="molecule type" value="Genomic_DNA"/>
</dbReference>
<sequence>MRLAANLRTGKKTLLRSWKSVSDPSIGSFSAGIDPSGIPQFLIWNDSRPIWRTGPWNGHIFIGVPEMFYNYLDGFNLVDDGNGGLTLTLGFANESDITNFVLSSEGKFGQASWNDRAWKEGSWHYEWATAQDECDVYGKCGSFASCDAYNSPICSCLRGFEPKNSDEWNSGNWTNGCVRRNATLCERIQYGGERGKEDGFTKLESVKVPDFAEWSSSITEQNCRDDCLNKCSCIAYAYYSGISCMLWRGNLTDIKQFFREGADLYIRLAYTELDDGNGGFTFSSGFANKSYFTNFVLSSEGKFGQVIWDDRNEGSWDYQWATARDECDVYGKCGSFASCDANSSPICSCLKGFEPKNSDEWNSRNWTNGCVRRNATLCERTQNDGQVLKEDGFSKLERVKVPDFAEWSSSITEQKCRDDCLNNCSCIAYAYYSGIYCMLWRGNLTDIKQFSSGGADLYIRLAYTELDNKKKNLKVIISLTVVGGAIAIAICVFYSWRWIAEYKGKLLISISLVDFLKHSQLSFKTKMKCTSDAYLWI</sequence>
<feature type="domain" description="Apple" evidence="9">
    <location>
        <begin position="185"/>
        <end position="269"/>
    </location>
</feature>
<dbReference type="Proteomes" id="UP001162972">
    <property type="component" value="Chromosome 11"/>
</dbReference>
<gene>
    <name evidence="10" type="ORF">OIU84_002357</name>
</gene>
<keyword evidence="6" id="KW-0245">EGF-like domain</keyword>
<comment type="caution">
    <text evidence="10">The sequence shown here is derived from an EMBL/GenBank/DDBJ whole genome shotgun (WGS) entry which is preliminary data.</text>
</comment>
<keyword evidence="7" id="KW-0812">Transmembrane</keyword>
<name>A0AAD6K5X6_9ROSI</name>
<dbReference type="Pfam" id="PF08276">
    <property type="entry name" value="PAN_2"/>
    <property type="match status" value="2"/>
</dbReference>
<dbReference type="CDD" id="cd01098">
    <property type="entry name" value="PAN_AP_plant"/>
    <property type="match status" value="2"/>
</dbReference>
<evidence type="ECO:0000313" key="11">
    <source>
        <dbReference type="Proteomes" id="UP001162972"/>
    </source>
</evidence>
<keyword evidence="7" id="KW-0472">Membrane</keyword>
<dbReference type="InterPro" id="IPR000742">
    <property type="entry name" value="EGF"/>
</dbReference>
<dbReference type="PROSITE" id="PS50026">
    <property type="entry name" value="EGF_3"/>
    <property type="match status" value="1"/>
</dbReference>
<evidence type="ECO:0000256" key="5">
    <source>
        <dbReference type="ARBA" id="ARBA00048679"/>
    </source>
</evidence>
<dbReference type="InterPro" id="IPR000858">
    <property type="entry name" value="S_locus_glycoprot_dom"/>
</dbReference>
<comment type="caution">
    <text evidence="6">Lacks conserved residue(s) required for the propagation of feature annotation.</text>
</comment>
<dbReference type="InterPro" id="IPR003609">
    <property type="entry name" value="Pan_app"/>
</dbReference>
<evidence type="ECO:0000256" key="4">
    <source>
        <dbReference type="ARBA" id="ARBA00047899"/>
    </source>
</evidence>
<evidence type="ECO:0000256" key="1">
    <source>
        <dbReference type="ARBA" id="ARBA00012513"/>
    </source>
</evidence>
<keyword evidence="11" id="KW-1185">Reference proteome</keyword>
<feature type="domain" description="Apple" evidence="9">
    <location>
        <begin position="378"/>
        <end position="462"/>
    </location>
</feature>
<evidence type="ECO:0000256" key="3">
    <source>
        <dbReference type="ARBA" id="ARBA00023157"/>
    </source>
</evidence>
<dbReference type="AlphaFoldDB" id="A0AAD6K5X6"/>
<evidence type="ECO:0000313" key="10">
    <source>
        <dbReference type="EMBL" id="KAJ6416479.1"/>
    </source>
</evidence>